<accession>A0A1G7CRC2</accession>
<name>A0A1G7CRC2_9BURK</name>
<dbReference type="AlphaFoldDB" id="A0A1G7CRC2"/>
<evidence type="ECO:0000313" key="1">
    <source>
        <dbReference type="EMBL" id="SDE41055.1"/>
    </source>
</evidence>
<organism evidence="1 2">
    <name type="scientific">Paraburkholderia lycopersici</name>
    <dbReference type="NCBI Taxonomy" id="416944"/>
    <lineage>
        <taxon>Bacteria</taxon>
        <taxon>Pseudomonadati</taxon>
        <taxon>Pseudomonadota</taxon>
        <taxon>Betaproteobacteria</taxon>
        <taxon>Burkholderiales</taxon>
        <taxon>Burkholderiaceae</taxon>
        <taxon>Paraburkholderia</taxon>
    </lineage>
</organism>
<evidence type="ECO:0000313" key="2">
    <source>
        <dbReference type="Proteomes" id="UP000198908"/>
    </source>
</evidence>
<dbReference type="RefSeq" id="WP_176929246.1">
    <property type="nucleotide sequence ID" value="NZ_FMYQ01000047.1"/>
</dbReference>
<gene>
    <name evidence="1" type="ORF">SAMN05421548_1474</name>
</gene>
<dbReference type="Proteomes" id="UP000198908">
    <property type="component" value="Unassembled WGS sequence"/>
</dbReference>
<dbReference type="STRING" id="416944.SAMN05421548_1474"/>
<proteinExistence type="predicted"/>
<reference evidence="2" key="1">
    <citation type="submission" date="2016-09" db="EMBL/GenBank/DDBJ databases">
        <authorList>
            <person name="Varghese N."/>
            <person name="Submissions S."/>
        </authorList>
    </citation>
    <scope>NUCLEOTIDE SEQUENCE [LARGE SCALE GENOMIC DNA]</scope>
    <source>
        <strain evidence="2">TNe-862</strain>
    </source>
</reference>
<keyword evidence="2" id="KW-1185">Reference proteome</keyword>
<sequence>MSVEGIDAQRLREVRENAQEAARAEYFDSRPAKCPYPSWTKEAEEWKKAFDLESRIC</sequence>
<protein>
    <submittedName>
        <fullName evidence="1">Uncharacterized protein</fullName>
    </submittedName>
</protein>
<dbReference type="EMBL" id="FMYQ01000047">
    <property type="protein sequence ID" value="SDE41055.1"/>
    <property type="molecule type" value="Genomic_DNA"/>
</dbReference>